<dbReference type="Proteomes" id="UP000186922">
    <property type="component" value="Unassembled WGS sequence"/>
</dbReference>
<dbReference type="EMBL" id="BDGG01000011">
    <property type="protein sequence ID" value="GAV04931.1"/>
    <property type="molecule type" value="Genomic_DNA"/>
</dbReference>
<evidence type="ECO:0000313" key="1">
    <source>
        <dbReference type="EMBL" id="GAV04931.1"/>
    </source>
</evidence>
<name>A0A1D1VV74_RAMVA</name>
<sequence length="166" mass="18601">MDGWLTSGRRVNLDRKEAGNYTFTSLTPVPRLLSASYLDARRSSRSLAGCINRPPFIAKERGIEGALSDDMRGYQQPANFRLITSISLHSPVHPQLSLLHPAYLSLSTTTLFQESAGTDNEEAVNIWRKEAILHEYYVHEAESTLVKRKTHVAFVVKAFENSNPKG</sequence>
<proteinExistence type="predicted"/>
<comment type="caution">
    <text evidence="1">The sequence shown here is derived from an EMBL/GenBank/DDBJ whole genome shotgun (WGS) entry which is preliminary data.</text>
</comment>
<dbReference type="AlphaFoldDB" id="A0A1D1VV74"/>
<accession>A0A1D1VV74</accession>
<evidence type="ECO:0000313" key="2">
    <source>
        <dbReference type="Proteomes" id="UP000186922"/>
    </source>
</evidence>
<keyword evidence="2" id="KW-1185">Reference proteome</keyword>
<gene>
    <name evidence="1" type="primary">RvY_15131-1</name>
    <name evidence="1" type="synonym">RvY_15131.1</name>
    <name evidence="1" type="ORF">RvY_15131</name>
</gene>
<reference evidence="1 2" key="1">
    <citation type="journal article" date="2016" name="Nat. Commun.">
        <title>Extremotolerant tardigrade genome and improved radiotolerance of human cultured cells by tardigrade-unique protein.</title>
        <authorList>
            <person name="Hashimoto T."/>
            <person name="Horikawa D.D."/>
            <person name="Saito Y."/>
            <person name="Kuwahara H."/>
            <person name="Kozuka-Hata H."/>
            <person name="Shin-I T."/>
            <person name="Minakuchi Y."/>
            <person name="Ohishi K."/>
            <person name="Motoyama A."/>
            <person name="Aizu T."/>
            <person name="Enomoto A."/>
            <person name="Kondo K."/>
            <person name="Tanaka S."/>
            <person name="Hara Y."/>
            <person name="Koshikawa S."/>
            <person name="Sagara H."/>
            <person name="Miura T."/>
            <person name="Yokobori S."/>
            <person name="Miyagawa K."/>
            <person name="Suzuki Y."/>
            <person name="Kubo T."/>
            <person name="Oyama M."/>
            <person name="Kohara Y."/>
            <person name="Fujiyama A."/>
            <person name="Arakawa K."/>
            <person name="Katayama T."/>
            <person name="Toyoda A."/>
            <person name="Kunieda T."/>
        </authorList>
    </citation>
    <scope>NUCLEOTIDE SEQUENCE [LARGE SCALE GENOMIC DNA]</scope>
    <source>
        <strain evidence="1 2">YOKOZUNA-1</strain>
    </source>
</reference>
<protein>
    <submittedName>
        <fullName evidence="1">Uncharacterized protein</fullName>
    </submittedName>
</protein>
<organism evidence="1 2">
    <name type="scientific">Ramazzottius varieornatus</name>
    <name type="common">Water bear</name>
    <name type="synonym">Tardigrade</name>
    <dbReference type="NCBI Taxonomy" id="947166"/>
    <lineage>
        <taxon>Eukaryota</taxon>
        <taxon>Metazoa</taxon>
        <taxon>Ecdysozoa</taxon>
        <taxon>Tardigrada</taxon>
        <taxon>Eutardigrada</taxon>
        <taxon>Parachela</taxon>
        <taxon>Hypsibioidea</taxon>
        <taxon>Ramazzottiidae</taxon>
        <taxon>Ramazzottius</taxon>
    </lineage>
</organism>